<dbReference type="EMBL" id="UINC01179990">
    <property type="protein sequence ID" value="SVD88959.1"/>
    <property type="molecule type" value="Genomic_DNA"/>
</dbReference>
<name>A0A382Z184_9ZZZZ</name>
<sequence length="23" mass="2832">LFYRLGRRIELSEVAQRHDEQDT</sequence>
<protein>
    <submittedName>
        <fullName evidence="1">Uncharacterized protein</fullName>
    </submittedName>
</protein>
<proteinExistence type="predicted"/>
<dbReference type="AlphaFoldDB" id="A0A382Z184"/>
<feature type="non-terminal residue" evidence="1">
    <location>
        <position position="1"/>
    </location>
</feature>
<reference evidence="1" key="1">
    <citation type="submission" date="2018-05" db="EMBL/GenBank/DDBJ databases">
        <authorList>
            <person name="Lanie J.A."/>
            <person name="Ng W.-L."/>
            <person name="Kazmierczak K.M."/>
            <person name="Andrzejewski T.M."/>
            <person name="Davidsen T.M."/>
            <person name="Wayne K.J."/>
            <person name="Tettelin H."/>
            <person name="Glass J.I."/>
            <person name="Rusch D."/>
            <person name="Podicherti R."/>
            <person name="Tsui H.-C.T."/>
            <person name="Winkler M.E."/>
        </authorList>
    </citation>
    <scope>NUCLEOTIDE SEQUENCE</scope>
</reference>
<accession>A0A382Z184</accession>
<gene>
    <name evidence="1" type="ORF">METZ01_LOCUS441813</name>
</gene>
<evidence type="ECO:0000313" key="1">
    <source>
        <dbReference type="EMBL" id="SVD88959.1"/>
    </source>
</evidence>
<organism evidence="1">
    <name type="scientific">marine metagenome</name>
    <dbReference type="NCBI Taxonomy" id="408172"/>
    <lineage>
        <taxon>unclassified sequences</taxon>
        <taxon>metagenomes</taxon>
        <taxon>ecological metagenomes</taxon>
    </lineage>
</organism>